<reference evidence="2" key="1">
    <citation type="submission" date="2022-11" db="UniProtKB">
        <authorList>
            <consortium name="WormBaseParasite"/>
        </authorList>
    </citation>
    <scope>IDENTIFICATION</scope>
</reference>
<sequence length="85" mass="9406">MYKKGRANYGKARFGSVIPALHFGGAVWAPASSALYYLGVDADCFGAKLFPSRSSKDNEDIFDELQNFFTSSVIFDEDLKMILTP</sequence>
<name>A0A915J146_ROMCU</name>
<dbReference type="Proteomes" id="UP000887565">
    <property type="component" value="Unplaced"/>
</dbReference>
<evidence type="ECO:0000313" key="2">
    <source>
        <dbReference type="WBParaSite" id="nRc.2.0.1.t20186-RA"/>
    </source>
</evidence>
<organism evidence="1 2">
    <name type="scientific">Romanomermis culicivorax</name>
    <name type="common">Nematode worm</name>
    <dbReference type="NCBI Taxonomy" id="13658"/>
    <lineage>
        <taxon>Eukaryota</taxon>
        <taxon>Metazoa</taxon>
        <taxon>Ecdysozoa</taxon>
        <taxon>Nematoda</taxon>
        <taxon>Enoplea</taxon>
        <taxon>Dorylaimia</taxon>
        <taxon>Mermithida</taxon>
        <taxon>Mermithoidea</taxon>
        <taxon>Mermithidae</taxon>
        <taxon>Romanomermis</taxon>
    </lineage>
</organism>
<accession>A0A915J146</accession>
<proteinExistence type="predicted"/>
<dbReference type="WBParaSite" id="nRc.2.0.1.t20186-RA">
    <property type="protein sequence ID" value="nRc.2.0.1.t20186-RA"/>
    <property type="gene ID" value="nRc.2.0.1.g20186"/>
</dbReference>
<evidence type="ECO:0000313" key="1">
    <source>
        <dbReference type="Proteomes" id="UP000887565"/>
    </source>
</evidence>
<keyword evidence="1" id="KW-1185">Reference proteome</keyword>
<protein>
    <submittedName>
        <fullName evidence="2">Uncharacterized protein</fullName>
    </submittedName>
</protein>
<dbReference type="AlphaFoldDB" id="A0A915J146"/>